<comment type="caution">
    <text evidence="2">The sequence shown here is derived from an EMBL/GenBank/DDBJ whole genome shotgun (WGS) entry which is preliminary data.</text>
</comment>
<protein>
    <submittedName>
        <fullName evidence="2">Uncharacterized protein</fullName>
    </submittedName>
</protein>
<reference evidence="3" key="1">
    <citation type="submission" date="2017-09" db="EMBL/GenBank/DDBJ databases">
        <title>Depth-based differentiation of microbial function through sediment-hosted aquifers and enrichment of novel symbionts in the deep terrestrial subsurface.</title>
        <authorList>
            <person name="Probst A.J."/>
            <person name="Ladd B."/>
            <person name="Jarett J.K."/>
            <person name="Geller-Mcgrath D.E."/>
            <person name="Sieber C.M.K."/>
            <person name="Emerson J.B."/>
            <person name="Anantharaman K."/>
            <person name="Thomas B.C."/>
            <person name="Malmstrom R."/>
            <person name="Stieglmeier M."/>
            <person name="Klingl A."/>
            <person name="Woyke T."/>
            <person name="Ryan C.M."/>
            <person name="Banfield J.F."/>
        </authorList>
    </citation>
    <scope>NUCLEOTIDE SEQUENCE [LARGE SCALE GENOMIC DNA]</scope>
</reference>
<gene>
    <name evidence="2" type="ORF">CO181_02155</name>
</gene>
<keyword evidence="1" id="KW-1133">Transmembrane helix</keyword>
<accession>A0A2M7WXN2</accession>
<name>A0A2M7WXN2_UNCKA</name>
<sequence>MPQIILRPKNYLRIILDIAKLKWAPPILLSIFLLLSVGVFSYNSNLFKKGESLGEQKGFVPESVLTEKDVNDLAAVGKNEKGEFTAQGSLVDKSYAELTLVLEEKIEEIKNLNINPWIVSDHLEKAKGLATEGDLEKAQEEVLVGIRLAEEIKIAQKLHSESE</sequence>
<evidence type="ECO:0000313" key="3">
    <source>
        <dbReference type="Proteomes" id="UP000230538"/>
    </source>
</evidence>
<evidence type="ECO:0000313" key="2">
    <source>
        <dbReference type="EMBL" id="PJA37769.1"/>
    </source>
</evidence>
<dbReference type="EMBL" id="PFXB01000060">
    <property type="protein sequence ID" value="PJA37769.1"/>
    <property type="molecule type" value="Genomic_DNA"/>
</dbReference>
<dbReference type="Proteomes" id="UP000230538">
    <property type="component" value="Unassembled WGS sequence"/>
</dbReference>
<proteinExistence type="predicted"/>
<organism evidence="2 3">
    <name type="scientific">candidate division WWE3 bacterium CG_4_9_14_3_um_filter_43_9</name>
    <dbReference type="NCBI Taxonomy" id="1975082"/>
    <lineage>
        <taxon>Bacteria</taxon>
        <taxon>Katanobacteria</taxon>
    </lineage>
</organism>
<dbReference type="AlphaFoldDB" id="A0A2M7WXN2"/>
<keyword evidence="1" id="KW-0812">Transmembrane</keyword>
<keyword evidence="1" id="KW-0472">Membrane</keyword>
<feature type="transmembrane region" description="Helical" evidence="1">
    <location>
        <begin position="21"/>
        <end position="42"/>
    </location>
</feature>
<evidence type="ECO:0000256" key="1">
    <source>
        <dbReference type="SAM" id="Phobius"/>
    </source>
</evidence>